<dbReference type="RefSeq" id="WP_241444732.1">
    <property type="nucleotide sequence ID" value="NZ_BSUJ01000001.1"/>
</dbReference>
<dbReference type="Proteomes" id="UP001157109">
    <property type="component" value="Unassembled WGS sequence"/>
</dbReference>
<organism evidence="1 2">
    <name type="scientific">Arsenicicoccus piscis</name>
    <dbReference type="NCBI Taxonomy" id="673954"/>
    <lineage>
        <taxon>Bacteria</taxon>
        <taxon>Bacillati</taxon>
        <taxon>Actinomycetota</taxon>
        <taxon>Actinomycetes</taxon>
        <taxon>Micrococcales</taxon>
        <taxon>Intrasporangiaceae</taxon>
        <taxon>Arsenicicoccus</taxon>
    </lineage>
</organism>
<accession>A0ABQ6HPF4</accession>
<keyword evidence="2" id="KW-1185">Reference proteome</keyword>
<proteinExistence type="predicted"/>
<name>A0ABQ6HPF4_9MICO</name>
<evidence type="ECO:0008006" key="3">
    <source>
        <dbReference type="Google" id="ProtNLM"/>
    </source>
</evidence>
<protein>
    <recommendedName>
        <fullName evidence="3">AsnC family protein</fullName>
    </recommendedName>
</protein>
<dbReference type="EMBL" id="BSUJ01000001">
    <property type="protein sequence ID" value="GMA19455.1"/>
    <property type="molecule type" value="Genomic_DNA"/>
</dbReference>
<gene>
    <name evidence="1" type="ORF">GCM10025862_14760</name>
</gene>
<evidence type="ECO:0000313" key="2">
    <source>
        <dbReference type="Proteomes" id="UP001157109"/>
    </source>
</evidence>
<reference evidence="2" key="1">
    <citation type="journal article" date="2019" name="Int. J. Syst. Evol. Microbiol.">
        <title>The Global Catalogue of Microorganisms (GCM) 10K type strain sequencing project: providing services to taxonomists for standard genome sequencing and annotation.</title>
        <authorList>
            <consortium name="The Broad Institute Genomics Platform"/>
            <consortium name="The Broad Institute Genome Sequencing Center for Infectious Disease"/>
            <person name="Wu L."/>
            <person name="Ma J."/>
        </authorList>
    </citation>
    <scope>NUCLEOTIDE SEQUENCE [LARGE SCALE GENOMIC DNA]</scope>
    <source>
        <strain evidence="2">NBRC 105830</strain>
    </source>
</reference>
<comment type="caution">
    <text evidence="1">The sequence shown here is derived from an EMBL/GenBank/DDBJ whole genome shotgun (WGS) entry which is preliminary data.</text>
</comment>
<sequence>MGKKRSLQPALERLEAIAEMRSRLAKDEAAAVRDARAEGASWSTIGATLGISKQAIHHKYGKSS</sequence>
<evidence type="ECO:0000313" key="1">
    <source>
        <dbReference type="EMBL" id="GMA19455.1"/>
    </source>
</evidence>
<dbReference type="Gene3D" id="1.10.10.60">
    <property type="entry name" value="Homeodomain-like"/>
    <property type="match status" value="1"/>
</dbReference>